<dbReference type="GO" id="GO:0004826">
    <property type="term" value="F:phenylalanine-tRNA ligase activity"/>
    <property type="evidence" value="ECO:0007669"/>
    <property type="project" value="UniProtKB-EC"/>
</dbReference>
<keyword evidence="7" id="KW-0479">Metal-binding</keyword>
<feature type="region of interest" description="Disordered" evidence="14">
    <location>
        <begin position="116"/>
        <end position="138"/>
    </location>
</feature>
<comment type="caution">
    <text evidence="16">The sequence shown here is derived from an EMBL/GenBank/DDBJ whole genome shotgun (WGS) entry which is preliminary data.</text>
</comment>
<dbReference type="InterPro" id="IPR002319">
    <property type="entry name" value="Phenylalanyl-tRNA_Synthase"/>
</dbReference>
<evidence type="ECO:0000256" key="12">
    <source>
        <dbReference type="ARBA" id="ARBA00023146"/>
    </source>
</evidence>
<dbReference type="FunFam" id="3.30.930.10:FF:000178">
    <property type="entry name" value="Phenylalanyl-tRNA synthetase subunit alpha"/>
    <property type="match status" value="1"/>
</dbReference>
<dbReference type="CDD" id="cd00496">
    <property type="entry name" value="PheRS_alpha_core"/>
    <property type="match status" value="1"/>
</dbReference>
<organism evidence="16 17">
    <name type="scientific">Anaeramoeba flamelloides</name>
    <dbReference type="NCBI Taxonomy" id="1746091"/>
    <lineage>
        <taxon>Eukaryota</taxon>
        <taxon>Metamonada</taxon>
        <taxon>Anaeramoebidae</taxon>
        <taxon>Anaeramoeba</taxon>
    </lineage>
</organism>
<keyword evidence="12" id="KW-0030">Aminoacyl-tRNA synthetase</keyword>
<sequence>MSIESVILSKVKESPFDTRELSEKLKIDYNKLIQAMKSLEYNNVLECKIKVSNEIVLTESGKKCLTAGTPESRMFYAIPENGIKKSELMKQFGREGQPTFGQCMKCGWIRSEKIETKEQEKEKEKQPQQKGKKKKKQRPDLMLFRKVEEINDLVLEDLKIIHDRMSDKLNKKTLDILKRRKLITTIQTKSFVVSKGPEYEKYTTTQKIEYQTCLKKGMLQKNNWKSHTFKKYNFKSLGVPTQGGSLQPILKVRSEMRKAFLEMGFEEMKTNRYVESSFWNFDALFQPQQHPARDAHDTFFMKNPKKAKQIPEELMKKVKTTHEIGGYGSIGWRYKWSEDESRKNLLRTHTTAVSSRTLREISKEPFRPRRFFSIDRVFRNETLDATHLAEFHQVEGFIIDKNLSLGDLIGVISEFFGKLGMEKFKFKAAYNPYTEPSMEIFAFHNGLNKWIEIGNSGIFRPEMLQPLFSGTRFNDYQEDVNLSVIAWGLSVERPTMIQYQIQDIRNLVGHTVDLQMVKKGPICRLGFPRKVIKEKKKEEEIKKEKN</sequence>
<comment type="similarity">
    <text evidence="3">Belongs to the class-II aminoacyl-tRNA synthetase family. Phe-tRNA synthetase alpha subunit type 2 subfamily.</text>
</comment>
<feature type="domain" description="Aminoacyl-transfer RNA synthetases class-II family profile" evidence="15">
    <location>
        <begin position="251"/>
        <end position="528"/>
    </location>
</feature>
<dbReference type="PANTHER" id="PTHR11538:SF40">
    <property type="entry name" value="PHENYLALANINE--TRNA LIGASE ALPHA SUBUNIT"/>
    <property type="match status" value="1"/>
</dbReference>
<dbReference type="Pfam" id="PF01409">
    <property type="entry name" value="tRNA-synt_2d"/>
    <property type="match status" value="1"/>
</dbReference>
<dbReference type="Pfam" id="PF18553">
    <property type="entry name" value="PheRS_DBD3"/>
    <property type="match status" value="1"/>
</dbReference>
<dbReference type="Gene3D" id="3.30.1370.240">
    <property type="match status" value="1"/>
</dbReference>
<dbReference type="Proteomes" id="UP001146793">
    <property type="component" value="Unassembled WGS sequence"/>
</dbReference>
<dbReference type="InterPro" id="IPR006195">
    <property type="entry name" value="aa-tRNA-synth_II"/>
</dbReference>
<gene>
    <name evidence="16" type="ORF">M0812_26320</name>
</gene>
<dbReference type="PROSITE" id="PS50862">
    <property type="entry name" value="AA_TRNA_LIGASE_II"/>
    <property type="match status" value="1"/>
</dbReference>
<accession>A0AAV7YFQ5</accession>
<protein>
    <recommendedName>
        <fullName evidence="4">phenylalanine--tRNA ligase</fullName>
        <ecNumber evidence="4">6.1.1.20</ecNumber>
    </recommendedName>
    <alternativeName>
        <fullName evidence="13">Phenylalanyl-tRNA synthetase alpha subunit</fullName>
    </alternativeName>
</protein>
<evidence type="ECO:0000256" key="3">
    <source>
        <dbReference type="ARBA" id="ARBA00006703"/>
    </source>
</evidence>
<keyword evidence="6 16" id="KW-0436">Ligase</keyword>
<evidence type="ECO:0000256" key="9">
    <source>
        <dbReference type="ARBA" id="ARBA00022840"/>
    </source>
</evidence>
<keyword evidence="8" id="KW-0547">Nucleotide-binding</keyword>
<comment type="subcellular location">
    <subcellularLocation>
        <location evidence="2">Cytoplasm</location>
    </subcellularLocation>
</comment>
<dbReference type="EC" id="6.1.1.20" evidence="4"/>
<keyword evidence="10" id="KW-0460">Magnesium</keyword>
<name>A0AAV7YFQ5_9EUKA</name>
<keyword evidence="11" id="KW-0648">Protein biosynthesis</keyword>
<evidence type="ECO:0000256" key="11">
    <source>
        <dbReference type="ARBA" id="ARBA00022917"/>
    </source>
</evidence>
<dbReference type="Gene3D" id="1.10.10.2330">
    <property type="match status" value="1"/>
</dbReference>
<dbReference type="GO" id="GO:0005524">
    <property type="term" value="F:ATP binding"/>
    <property type="evidence" value="ECO:0007669"/>
    <property type="project" value="UniProtKB-KW"/>
</dbReference>
<evidence type="ECO:0000256" key="8">
    <source>
        <dbReference type="ARBA" id="ARBA00022741"/>
    </source>
</evidence>
<evidence type="ECO:0000256" key="4">
    <source>
        <dbReference type="ARBA" id="ARBA00012814"/>
    </source>
</evidence>
<dbReference type="InterPro" id="IPR040725">
    <property type="entry name" value="PheRS_DBD3"/>
</dbReference>
<evidence type="ECO:0000256" key="10">
    <source>
        <dbReference type="ARBA" id="ARBA00022842"/>
    </source>
</evidence>
<dbReference type="InterPro" id="IPR045864">
    <property type="entry name" value="aa-tRNA-synth_II/BPL/LPL"/>
</dbReference>
<evidence type="ECO:0000256" key="6">
    <source>
        <dbReference type="ARBA" id="ARBA00022598"/>
    </source>
</evidence>
<dbReference type="AlphaFoldDB" id="A0AAV7YFQ5"/>
<evidence type="ECO:0000256" key="2">
    <source>
        <dbReference type="ARBA" id="ARBA00004496"/>
    </source>
</evidence>
<dbReference type="GO" id="GO:0006432">
    <property type="term" value="P:phenylalanyl-tRNA aminoacylation"/>
    <property type="evidence" value="ECO:0007669"/>
    <property type="project" value="InterPro"/>
</dbReference>
<feature type="compositionally biased region" description="Basic and acidic residues" evidence="14">
    <location>
        <begin position="116"/>
        <end position="127"/>
    </location>
</feature>
<dbReference type="GO" id="GO:0005829">
    <property type="term" value="C:cytosol"/>
    <property type="evidence" value="ECO:0007669"/>
    <property type="project" value="TreeGrafter"/>
</dbReference>
<dbReference type="NCBIfam" id="TIGR00468">
    <property type="entry name" value="pheS"/>
    <property type="match status" value="1"/>
</dbReference>
<dbReference type="Gene3D" id="1.10.10.2320">
    <property type="match status" value="1"/>
</dbReference>
<proteinExistence type="inferred from homology"/>
<evidence type="ECO:0000256" key="7">
    <source>
        <dbReference type="ARBA" id="ARBA00022723"/>
    </source>
</evidence>
<reference evidence="16" key="1">
    <citation type="submission" date="2022-08" db="EMBL/GenBank/DDBJ databases">
        <title>Novel sulphate-reducing endosymbionts in the free-living metamonad Anaeramoeba.</title>
        <authorList>
            <person name="Jerlstrom-Hultqvist J."/>
            <person name="Cepicka I."/>
            <person name="Gallot-Lavallee L."/>
            <person name="Salas-Leiva D."/>
            <person name="Curtis B.A."/>
            <person name="Zahonova K."/>
            <person name="Pipaliya S."/>
            <person name="Dacks J."/>
            <person name="Roger A.J."/>
        </authorList>
    </citation>
    <scope>NUCLEOTIDE SEQUENCE</scope>
    <source>
        <strain evidence="16">Busselton2</strain>
    </source>
</reference>
<evidence type="ECO:0000259" key="15">
    <source>
        <dbReference type="PROSITE" id="PS50862"/>
    </source>
</evidence>
<dbReference type="GO" id="GO:0046872">
    <property type="term" value="F:metal ion binding"/>
    <property type="evidence" value="ECO:0007669"/>
    <property type="project" value="UniProtKB-KW"/>
</dbReference>
<keyword evidence="5" id="KW-0963">Cytoplasm</keyword>
<evidence type="ECO:0000313" key="17">
    <source>
        <dbReference type="Proteomes" id="UP001146793"/>
    </source>
</evidence>
<evidence type="ECO:0000256" key="13">
    <source>
        <dbReference type="ARBA" id="ARBA00030612"/>
    </source>
</evidence>
<dbReference type="NCBIfam" id="NF003210">
    <property type="entry name" value="PRK04172.1"/>
    <property type="match status" value="1"/>
</dbReference>
<dbReference type="Gene3D" id="3.30.930.10">
    <property type="entry name" value="Bira Bifunctional Protein, Domain 2"/>
    <property type="match status" value="1"/>
</dbReference>
<dbReference type="EMBL" id="JANTQA010000063">
    <property type="protein sequence ID" value="KAJ3426752.1"/>
    <property type="molecule type" value="Genomic_DNA"/>
</dbReference>
<dbReference type="GO" id="GO:0000049">
    <property type="term" value="F:tRNA binding"/>
    <property type="evidence" value="ECO:0007669"/>
    <property type="project" value="InterPro"/>
</dbReference>
<dbReference type="PANTHER" id="PTHR11538">
    <property type="entry name" value="PHENYLALANYL-TRNA SYNTHETASE"/>
    <property type="match status" value="1"/>
</dbReference>
<evidence type="ECO:0000256" key="14">
    <source>
        <dbReference type="SAM" id="MobiDB-lite"/>
    </source>
</evidence>
<evidence type="ECO:0000256" key="1">
    <source>
        <dbReference type="ARBA" id="ARBA00001946"/>
    </source>
</evidence>
<evidence type="ECO:0000256" key="5">
    <source>
        <dbReference type="ARBA" id="ARBA00022490"/>
    </source>
</evidence>
<evidence type="ECO:0000313" key="16">
    <source>
        <dbReference type="EMBL" id="KAJ3426752.1"/>
    </source>
</evidence>
<keyword evidence="9" id="KW-0067">ATP-binding</keyword>
<dbReference type="InterPro" id="IPR004529">
    <property type="entry name" value="Phe-tRNA-synth_IIc_asu"/>
</dbReference>
<dbReference type="SUPFAM" id="SSF55681">
    <property type="entry name" value="Class II aaRS and biotin synthetases"/>
    <property type="match status" value="1"/>
</dbReference>
<comment type="cofactor">
    <cofactor evidence="1">
        <name>Mg(2+)</name>
        <dbReference type="ChEBI" id="CHEBI:18420"/>
    </cofactor>
</comment>
<dbReference type="GO" id="GO:0009328">
    <property type="term" value="C:phenylalanine-tRNA ligase complex"/>
    <property type="evidence" value="ECO:0007669"/>
    <property type="project" value="TreeGrafter"/>
</dbReference>